<dbReference type="Proteomes" id="UP000298030">
    <property type="component" value="Unassembled WGS sequence"/>
</dbReference>
<reference evidence="6 7" key="1">
    <citation type="journal article" date="2019" name="Nat. Ecol. Evol.">
        <title>Megaphylogeny resolves global patterns of mushroom evolution.</title>
        <authorList>
            <person name="Varga T."/>
            <person name="Krizsan K."/>
            <person name="Foldi C."/>
            <person name="Dima B."/>
            <person name="Sanchez-Garcia M."/>
            <person name="Sanchez-Ramirez S."/>
            <person name="Szollosi G.J."/>
            <person name="Szarkandi J.G."/>
            <person name="Papp V."/>
            <person name="Albert L."/>
            <person name="Andreopoulos W."/>
            <person name="Angelini C."/>
            <person name="Antonin V."/>
            <person name="Barry K.W."/>
            <person name="Bougher N.L."/>
            <person name="Buchanan P."/>
            <person name="Buyck B."/>
            <person name="Bense V."/>
            <person name="Catcheside P."/>
            <person name="Chovatia M."/>
            <person name="Cooper J."/>
            <person name="Damon W."/>
            <person name="Desjardin D."/>
            <person name="Finy P."/>
            <person name="Geml J."/>
            <person name="Haridas S."/>
            <person name="Hughes K."/>
            <person name="Justo A."/>
            <person name="Karasinski D."/>
            <person name="Kautmanova I."/>
            <person name="Kiss B."/>
            <person name="Kocsube S."/>
            <person name="Kotiranta H."/>
            <person name="LaButti K.M."/>
            <person name="Lechner B.E."/>
            <person name="Liimatainen K."/>
            <person name="Lipzen A."/>
            <person name="Lukacs Z."/>
            <person name="Mihaltcheva S."/>
            <person name="Morgado L.N."/>
            <person name="Niskanen T."/>
            <person name="Noordeloos M.E."/>
            <person name="Ohm R.A."/>
            <person name="Ortiz-Santana B."/>
            <person name="Ovrebo C."/>
            <person name="Racz N."/>
            <person name="Riley R."/>
            <person name="Savchenko A."/>
            <person name="Shiryaev A."/>
            <person name="Soop K."/>
            <person name="Spirin V."/>
            <person name="Szebenyi C."/>
            <person name="Tomsovsky M."/>
            <person name="Tulloss R.E."/>
            <person name="Uehling J."/>
            <person name="Grigoriev I.V."/>
            <person name="Vagvolgyi C."/>
            <person name="Papp T."/>
            <person name="Martin F.M."/>
            <person name="Miettinen O."/>
            <person name="Hibbett D.S."/>
            <person name="Nagy L.G."/>
        </authorList>
    </citation>
    <scope>NUCLEOTIDE SEQUENCE [LARGE SCALE GENOMIC DNA]</scope>
    <source>
        <strain evidence="6 7">FP101781</strain>
    </source>
</reference>
<feature type="domain" description="MYND-type" evidence="5">
    <location>
        <begin position="444"/>
        <end position="500"/>
    </location>
</feature>
<organism evidence="6 7">
    <name type="scientific">Coprinellus micaceus</name>
    <name type="common">Glistening ink-cap mushroom</name>
    <name type="synonym">Coprinus micaceus</name>
    <dbReference type="NCBI Taxonomy" id="71717"/>
    <lineage>
        <taxon>Eukaryota</taxon>
        <taxon>Fungi</taxon>
        <taxon>Dikarya</taxon>
        <taxon>Basidiomycota</taxon>
        <taxon>Agaricomycotina</taxon>
        <taxon>Agaricomycetes</taxon>
        <taxon>Agaricomycetidae</taxon>
        <taxon>Agaricales</taxon>
        <taxon>Agaricineae</taxon>
        <taxon>Psathyrellaceae</taxon>
        <taxon>Coprinellus</taxon>
    </lineage>
</organism>
<name>A0A4Y7STD2_COPMI</name>
<evidence type="ECO:0000259" key="5">
    <source>
        <dbReference type="PROSITE" id="PS50865"/>
    </source>
</evidence>
<keyword evidence="1" id="KW-0479">Metal-binding</keyword>
<accession>A0A4Y7STD2</accession>
<comment type="caution">
    <text evidence="6">The sequence shown here is derived from an EMBL/GenBank/DDBJ whole genome shotgun (WGS) entry which is preliminary data.</text>
</comment>
<dbReference type="PROSITE" id="PS50865">
    <property type="entry name" value="ZF_MYND_2"/>
    <property type="match status" value="1"/>
</dbReference>
<evidence type="ECO:0000313" key="6">
    <source>
        <dbReference type="EMBL" id="TEB24864.1"/>
    </source>
</evidence>
<dbReference type="OrthoDB" id="3069301at2759"/>
<evidence type="ECO:0000256" key="2">
    <source>
        <dbReference type="ARBA" id="ARBA00022771"/>
    </source>
</evidence>
<dbReference type="Pfam" id="PF01753">
    <property type="entry name" value="zf-MYND"/>
    <property type="match status" value="1"/>
</dbReference>
<gene>
    <name evidence="6" type="ORF">FA13DRAFT_1817729</name>
</gene>
<evidence type="ECO:0000256" key="3">
    <source>
        <dbReference type="ARBA" id="ARBA00022833"/>
    </source>
</evidence>
<evidence type="ECO:0000313" key="7">
    <source>
        <dbReference type="Proteomes" id="UP000298030"/>
    </source>
</evidence>
<dbReference type="AlphaFoldDB" id="A0A4Y7STD2"/>
<keyword evidence="7" id="KW-1185">Reference proteome</keyword>
<proteinExistence type="predicted"/>
<evidence type="ECO:0000256" key="1">
    <source>
        <dbReference type="ARBA" id="ARBA00022723"/>
    </source>
</evidence>
<dbReference type="GO" id="GO:0008270">
    <property type="term" value="F:zinc ion binding"/>
    <property type="evidence" value="ECO:0007669"/>
    <property type="project" value="UniProtKB-KW"/>
</dbReference>
<protein>
    <recommendedName>
        <fullName evidence="5">MYND-type domain-containing protein</fullName>
    </recommendedName>
</protein>
<sequence length="672" mass="76370">MSNYTAQAERARFNQLVTQARDGGKQHLWELQRTLTPELCNTAVIKTIMKHLRLELVPNLAINEHKREPHATYGQNALPSVTMLSVVARALRSNPSLKEAAIPLLTPAIDGICMWINFCLHFGLSIPMDETPGCDFRQSYFIQSQLLVDLLDSHPHIRSMFLSSPTFSDLLIRIWMTEGKRSEVFMRLQGPTPCPIMTLLLKALKEDIGRETFLTRVFVRPKEFPVDFAARFVLRAHQLIEYATPAQAIAYVEALITAMELLFSSHTHLLRRCFITAEYLPQFASTLGEISDAILDEDHPKDLLLALFRPTYKLMKLIMYETPRAIRNQRDLWAGNYLSLLVRIIPSLPRDDEGLIGAALDLFQALGEYTVYPCVIQATLDDPVTDQDAAALLKIPRVAPVWKAFRGSLNDRVEVFGKPPKDLCDNPSVRLPVNTPLRKAEWWDSQCDSRKKTTAMVAKRGKGDSHKRVEAKQCSRCSSVVYCSEACQKDDWNERHRLECRRARVYHSRRRSENAWYSHTSRAFHAQLIADTYNAHLADIEGKVAETYPGVPICHIIPTLIFIDIPYKAQLELITPASRPSSLGVGKRVGLEWWNRGSKVAFSQRWLKPRVSELIKGYRNSEDGAKKTRVVEGTFRLGEDYAVFLSVRLRISESGMWEPGYCIARYGTQATA</sequence>
<dbReference type="Gene3D" id="6.10.140.2220">
    <property type="match status" value="1"/>
</dbReference>
<keyword evidence="3" id="KW-0862">Zinc</keyword>
<evidence type="ECO:0000256" key="4">
    <source>
        <dbReference type="PROSITE-ProRule" id="PRU00134"/>
    </source>
</evidence>
<dbReference type="EMBL" id="QPFP01000062">
    <property type="protein sequence ID" value="TEB24864.1"/>
    <property type="molecule type" value="Genomic_DNA"/>
</dbReference>
<dbReference type="STRING" id="71717.A0A4Y7STD2"/>
<keyword evidence="2 4" id="KW-0863">Zinc-finger</keyword>
<dbReference type="InterPro" id="IPR002893">
    <property type="entry name" value="Znf_MYND"/>
</dbReference>
<dbReference type="SUPFAM" id="SSF144232">
    <property type="entry name" value="HIT/MYND zinc finger-like"/>
    <property type="match status" value="1"/>
</dbReference>